<dbReference type="EMBL" id="JACOQI010000035">
    <property type="protein sequence ID" value="MBC5772151.1"/>
    <property type="molecule type" value="Genomic_DNA"/>
</dbReference>
<sequence length="105" mass="11318">MKRKTSHWVLLALALSTVLLLAVCGASGSAAEGSQQKETITGTINRLDTDYLVLITDDGEYQVMDFGENFSVEGFSEGDDVVITYTGTLENEEKPPVITAMEAAQ</sequence>
<dbReference type="Proteomes" id="UP000620327">
    <property type="component" value="Unassembled WGS sequence"/>
</dbReference>
<accession>A0A923MLX6</accession>
<evidence type="ECO:0000313" key="2">
    <source>
        <dbReference type="EMBL" id="MBC5772151.1"/>
    </source>
</evidence>
<comment type="caution">
    <text evidence="2">The sequence shown here is derived from an EMBL/GenBank/DDBJ whole genome shotgun (WGS) entry which is preliminary data.</text>
</comment>
<reference evidence="2" key="1">
    <citation type="submission" date="2020-08" db="EMBL/GenBank/DDBJ databases">
        <title>Genome public.</title>
        <authorList>
            <person name="Liu C."/>
            <person name="Sun Q."/>
        </authorList>
    </citation>
    <scope>NUCLEOTIDE SEQUENCE</scope>
    <source>
        <strain evidence="2">BX15</strain>
    </source>
</reference>
<dbReference type="AlphaFoldDB" id="A0A923MLX6"/>
<name>A0A923MLX6_9FIRM</name>
<evidence type="ECO:0000256" key="1">
    <source>
        <dbReference type="SAM" id="SignalP"/>
    </source>
</evidence>
<keyword evidence="3" id="KW-1185">Reference proteome</keyword>
<evidence type="ECO:0000313" key="3">
    <source>
        <dbReference type="Proteomes" id="UP000620327"/>
    </source>
</evidence>
<feature type="chain" id="PRO_5038425658" evidence="1">
    <location>
        <begin position="23"/>
        <end position="105"/>
    </location>
</feature>
<dbReference type="RefSeq" id="WP_187016291.1">
    <property type="nucleotide sequence ID" value="NZ_JACOQI010000035.1"/>
</dbReference>
<proteinExistence type="predicted"/>
<feature type="signal peptide" evidence="1">
    <location>
        <begin position="1"/>
        <end position="22"/>
    </location>
</feature>
<gene>
    <name evidence="2" type="ORF">H8Z83_17860</name>
</gene>
<organism evidence="2 3">
    <name type="scientific">Dysosmobacter segnis</name>
    <dbReference type="NCBI Taxonomy" id="2763042"/>
    <lineage>
        <taxon>Bacteria</taxon>
        <taxon>Bacillati</taxon>
        <taxon>Bacillota</taxon>
        <taxon>Clostridia</taxon>
        <taxon>Eubacteriales</taxon>
        <taxon>Oscillospiraceae</taxon>
        <taxon>Dysosmobacter</taxon>
    </lineage>
</organism>
<keyword evidence="1" id="KW-0732">Signal</keyword>
<protein>
    <submittedName>
        <fullName evidence="2">DUF1344 domain-containing protein</fullName>
    </submittedName>
</protein>